<dbReference type="AlphaFoldDB" id="A0AAD8LFT4"/>
<dbReference type="Proteomes" id="UP001229421">
    <property type="component" value="Unassembled WGS sequence"/>
</dbReference>
<name>A0AAD8LFT4_TARER</name>
<evidence type="ECO:0000256" key="1">
    <source>
        <dbReference type="SAM" id="MobiDB-lite"/>
    </source>
</evidence>
<comment type="caution">
    <text evidence="2">The sequence shown here is derived from an EMBL/GenBank/DDBJ whole genome shotgun (WGS) entry which is preliminary data.</text>
</comment>
<keyword evidence="3" id="KW-1185">Reference proteome</keyword>
<organism evidence="2 3">
    <name type="scientific">Tagetes erecta</name>
    <name type="common">African marigold</name>
    <dbReference type="NCBI Taxonomy" id="13708"/>
    <lineage>
        <taxon>Eukaryota</taxon>
        <taxon>Viridiplantae</taxon>
        <taxon>Streptophyta</taxon>
        <taxon>Embryophyta</taxon>
        <taxon>Tracheophyta</taxon>
        <taxon>Spermatophyta</taxon>
        <taxon>Magnoliopsida</taxon>
        <taxon>eudicotyledons</taxon>
        <taxon>Gunneridae</taxon>
        <taxon>Pentapetalae</taxon>
        <taxon>asterids</taxon>
        <taxon>campanulids</taxon>
        <taxon>Asterales</taxon>
        <taxon>Asteraceae</taxon>
        <taxon>Asteroideae</taxon>
        <taxon>Heliantheae alliance</taxon>
        <taxon>Tageteae</taxon>
        <taxon>Tagetes</taxon>
    </lineage>
</organism>
<reference evidence="2" key="1">
    <citation type="journal article" date="2023" name="bioRxiv">
        <title>Improved chromosome-level genome assembly for marigold (Tagetes erecta).</title>
        <authorList>
            <person name="Jiang F."/>
            <person name="Yuan L."/>
            <person name="Wang S."/>
            <person name="Wang H."/>
            <person name="Xu D."/>
            <person name="Wang A."/>
            <person name="Fan W."/>
        </authorList>
    </citation>
    <scope>NUCLEOTIDE SEQUENCE</scope>
    <source>
        <strain evidence="2">WSJ</strain>
        <tissue evidence="2">Leaf</tissue>
    </source>
</reference>
<evidence type="ECO:0000313" key="3">
    <source>
        <dbReference type="Proteomes" id="UP001229421"/>
    </source>
</evidence>
<proteinExistence type="predicted"/>
<protein>
    <submittedName>
        <fullName evidence="2">Uncharacterized protein</fullName>
    </submittedName>
</protein>
<evidence type="ECO:0000313" key="2">
    <source>
        <dbReference type="EMBL" id="KAK1436750.1"/>
    </source>
</evidence>
<dbReference type="EMBL" id="JAUHHV010000001">
    <property type="protein sequence ID" value="KAK1436750.1"/>
    <property type="molecule type" value="Genomic_DNA"/>
</dbReference>
<gene>
    <name evidence="2" type="ORF">QVD17_02532</name>
</gene>
<accession>A0AAD8LFT4</accession>
<feature type="region of interest" description="Disordered" evidence="1">
    <location>
        <begin position="1"/>
        <end position="37"/>
    </location>
</feature>
<sequence>MHMRTRANSRRLAGNALATRSLGSPMDKQNKRMKKVDKTYSYENNKFIYRRRKFKKWTKTPPQHFTPIMFPFISKSKPSIKLHHHHLAADHRRHLRHFIFFNLITKSQNR</sequence>